<proteinExistence type="inferred from homology"/>
<keyword evidence="5" id="KW-0874">Quinone</keyword>
<keyword evidence="5" id="KW-1003">Cell membrane</keyword>
<dbReference type="Pfam" id="PF00146">
    <property type="entry name" value="NADHdh"/>
    <property type="match status" value="1"/>
</dbReference>
<evidence type="ECO:0000313" key="8">
    <source>
        <dbReference type="Proteomes" id="UP000176204"/>
    </source>
</evidence>
<comment type="subunit">
    <text evidence="5">NDH-1 is composed of 14 different subunits. Subunits NuoA, H, J, K, L, M, N constitute the membrane sector of the complex.</text>
</comment>
<dbReference type="InterPro" id="IPR001694">
    <property type="entry name" value="NADH_UbQ_OxRdtase_su1/FPO"/>
</dbReference>
<evidence type="ECO:0000256" key="6">
    <source>
        <dbReference type="RuleBase" id="RU000471"/>
    </source>
</evidence>
<dbReference type="InterPro" id="IPR018086">
    <property type="entry name" value="NADH_UbQ_OxRdtase_su1_CS"/>
</dbReference>
<dbReference type="EC" id="7.1.1.-" evidence="5"/>
<comment type="similarity">
    <text evidence="5 6">Belongs to the complex I subunit 1 family.</text>
</comment>
<dbReference type="GO" id="GO:0003954">
    <property type="term" value="F:NADH dehydrogenase activity"/>
    <property type="evidence" value="ECO:0007669"/>
    <property type="project" value="TreeGrafter"/>
</dbReference>
<feature type="transmembrane region" description="Helical" evidence="5">
    <location>
        <begin position="395"/>
        <end position="421"/>
    </location>
</feature>
<dbReference type="GO" id="GO:0016655">
    <property type="term" value="F:oxidoreductase activity, acting on NAD(P)H, quinone or similar compound as acceptor"/>
    <property type="evidence" value="ECO:0007669"/>
    <property type="project" value="UniProtKB-UniRule"/>
</dbReference>
<dbReference type="RefSeq" id="WP_067777020.1">
    <property type="nucleotide sequence ID" value="NZ_JACVVN010000012.1"/>
</dbReference>
<gene>
    <name evidence="5" type="primary">nuoH</name>
    <name evidence="7" type="ORF">PYTT_0652</name>
</gene>
<evidence type="ECO:0000256" key="4">
    <source>
        <dbReference type="ARBA" id="ARBA00023136"/>
    </source>
</evidence>
<sequence length="422" mass="47699">MIEAICQFFDDLLSNPVWFYSITTLIKLVVCFAVVIIFIPICVFIERRVAGLIQDRPGPNRAGIPLTIIRSLGSKKEIPFVKVLDFFGFPHDGRLAGIFKYFRLDKDIPIFGLVQPAVDGAKLFLKQDFTPPFVRKFYFWLAPALVLAPPLVTAAVLPLAGEVETKYGNISMCVANLDIGLLWIFALASISVYGLTLAGWASNSKYPFLGGVRASAQMISYEISMGLSIIPLLMIYGHLNLQNIVQYQADNGWMLLPLWGEGLSEQRWILLIPIAISFIIFLTSIFAEANRTPFDMAECETDLVGGYHTEYSSMKFALFFMGEYAAMVVGSALVITLFLGGWSMGFGLDAWCADNLGQWWAVLFQFIAFLLKLLFFCYFFVWVRWTLPRFRYDQVMKLGWLVFFELAVVNIFLTAAILYFVQ</sequence>
<feature type="transmembrane region" description="Helical" evidence="5">
    <location>
        <begin position="221"/>
        <end position="239"/>
    </location>
</feature>
<dbReference type="PROSITE" id="PS00667">
    <property type="entry name" value="COMPLEX1_ND1_1"/>
    <property type="match status" value="1"/>
</dbReference>
<dbReference type="STRING" id="1679444.PYTT_0652"/>
<dbReference type="GO" id="GO:0048038">
    <property type="term" value="F:quinone binding"/>
    <property type="evidence" value="ECO:0007669"/>
    <property type="project" value="UniProtKB-KW"/>
</dbReference>
<dbReference type="GO" id="GO:0005886">
    <property type="term" value="C:plasma membrane"/>
    <property type="evidence" value="ECO:0007669"/>
    <property type="project" value="UniProtKB-SubCell"/>
</dbReference>
<feature type="transmembrane region" description="Helical" evidence="5">
    <location>
        <begin position="137"/>
        <end position="160"/>
    </location>
</feature>
<dbReference type="PROSITE" id="PS00668">
    <property type="entry name" value="COMPLEX1_ND1_2"/>
    <property type="match status" value="1"/>
</dbReference>
<comment type="subcellular location">
    <subcellularLocation>
        <location evidence="5 6">Cell membrane</location>
        <topology evidence="5 6">Multi-pass membrane protein</topology>
    </subcellularLocation>
    <subcellularLocation>
        <location evidence="1">Membrane</location>
        <topology evidence="1">Multi-pass membrane protein</topology>
    </subcellularLocation>
</comment>
<keyword evidence="3 5" id="KW-1133">Transmembrane helix</keyword>
<protein>
    <recommendedName>
        <fullName evidence="5">NADH-quinone oxidoreductase subunit H</fullName>
        <ecNumber evidence="5">7.1.1.-</ecNumber>
    </recommendedName>
    <alternativeName>
        <fullName evidence="5">NADH dehydrogenase I subunit H</fullName>
    </alternativeName>
    <alternativeName>
        <fullName evidence="5">NDH-1 subunit H</fullName>
    </alternativeName>
</protein>
<dbReference type="Proteomes" id="UP000176204">
    <property type="component" value="Chromosome I"/>
</dbReference>
<evidence type="ECO:0000256" key="1">
    <source>
        <dbReference type="ARBA" id="ARBA00004141"/>
    </source>
</evidence>
<keyword evidence="5" id="KW-1278">Translocase</keyword>
<comment type="catalytic activity">
    <reaction evidence="5">
        <text>a quinone + NADH + 5 H(+)(in) = a quinol + NAD(+) + 4 H(+)(out)</text>
        <dbReference type="Rhea" id="RHEA:57888"/>
        <dbReference type="ChEBI" id="CHEBI:15378"/>
        <dbReference type="ChEBI" id="CHEBI:24646"/>
        <dbReference type="ChEBI" id="CHEBI:57540"/>
        <dbReference type="ChEBI" id="CHEBI:57945"/>
        <dbReference type="ChEBI" id="CHEBI:132124"/>
    </reaction>
</comment>
<name>A0A1C7PAS8_9BACT</name>
<reference evidence="8" key="1">
    <citation type="submission" date="2016-09" db="EMBL/GenBank/DDBJ databases">
        <authorList>
            <person name="Koehorst J."/>
        </authorList>
    </citation>
    <scope>NUCLEOTIDE SEQUENCE [LARGE SCALE GENOMIC DNA]</scope>
</reference>
<keyword evidence="5" id="KW-0830">Ubiquinone</keyword>
<feature type="transmembrane region" description="Helical" evidence="5">
    <location>
        <begin position="180"/>
        <end position="200"/>
    </location>
</feature>
<dbReference type="HAMAP" id="MF_01350">
    <property type="entry name" value="NDH1_NuoH"/>
    <property type="match status" value="1"/>
</dbReference>
<dbReference type="EMBL" id="LT629973">
    <property type="protein sequence ID" value="SEH77515.1"/>
    <property type="molecule type" value="Genomic_DNA"/>
</dbReference>
<dbReference type="AlphaFoldDB" id="A0A1C7PAS8"/>
<feature type="transmembrane region" description="Helical" evidence="5">
    <location>
        <begin position="17"/>
        <end position="45"/>
    </location>
</feature>
<dbReference type="PATRIC" id="fig|1679444.3.peg.1039"/>
<feature type="transmembrane region" description="Helical" evidence="5">
    <location>
        <begin position="268"/>
        <end position="287"/>
    </location>
</feature>
<feature type="transmembrane region" description="Helical" evidence="5">
    <location>
        <begin position="359"/>
        <end position="383"/>
    </location>
</feature>
<dbReference type="GO" id="GO:0009060">
    <property type="term" value="P:aerobic respiration"/>
    <property type="evidence" value="ECO:0007669"/>
    <property type="project" value="TreeGrafter"/>
</dbReference>
<evidence type="ECO:0000313" key="7">
    <source>
        <dbReference type="EMBL" id="SEH77515.1"/>
    </source>
</evidence>
<dbReference type="KEGG" id="agl:PYTT_0652"/>
<evidence type="ECO:0000256" key="5">
    <source>
        <dbReference type="HAMAP-Rule" id="MF_01350"/>
    </source>
</evidence>
<feature type="transmembrane region" description="Helical" evidence="5">
    <location>
        <begin position="316"/>
        <end position="339"/>
    </location>
</feature>
<comment type="function">
    <text evidence="5">NDH-1 shuttles electrons from NADH, via FMN and iron-sulfur (Fe-S) centers, to quinones in the respiratory chain. The immediate electron acceptor for the enzyme in this species is believed to be ubiquinone. Couples the redox reaction to proton translocation (for every two electrons transferred, four hydrogen ions are translocated across the cytoplasmic membrane), and thus conserves the redox energy in a proton gradient. This subunit may bind ubiquinone.</text>
</comment>
<dbReference type="PANTHER" id="PTHR11432:SF3">
    <property type="entry name" value="NADH-UBIQUINONE OXIDOREDUCTASE CHAIN 1"/>
    <property type="match status" value="1"/>
</dbReference>
<accession>A0A1C7PAS8</accession>
<evidence type="ECO:0000256" key="3">
    <source>
        <dbReference type="ARBA" id="ARBA00022989"/>
    </source>
</evidence>
<dbReference type="PANTHER" id="PTHR11432">
    <property type="entry name" value="NADH DEHYDROGENASE SUBUNIT 1"/>
    <property type="match status" value="1"/>
</dbReference>
<keyword evidence="2 5" id="KW-0812">Transmembrane</keyword>
<dbReference type="OrthoDB" id="9803734at2"/>
<keyword evidence="5 6" id="KW-0520">NAD</keyword>
<keyword evidence="8" id="KW-1185">Reference proteome</keyword>
<evidence type="ECO:0000256" key="2">
    <source>
        <dbReference type="ARBA" id="ARBA00022692"/>
    </source>
</evidence>
<organism evidence="7 8">
    <name type="scientific">Akkermansia glycaniphila</name>
    <dbReference type="NCBI Taxonomy" id="1679444"/>
    <lineage>
        <taxon>Bacteria</taxon>
        <taxon>Pseudomonadati</taxon>
        <taxon>Verrucomicrobiota</taxon>
        <taxon>Verrucomicrobiia</taxon>
        <taxon>Verrucomicrobiales</taxon>
        <taxon>Akkermansiaceae</taxon>
        <taxon>Akkermansia</taxon>
    </lineage>
</organism>
<keyword evidence="4 5" id="KW-0472">Membrane</keyword>